<evidence type="ECO:0000313" key="3">
    <source>
        <dbReference type="Proteomes" id="UP000887013"/>
    </source>
</evidence>
<protein>
    <submittedName>
        <fullName evidence="2">Uncharacterized protein</fullName>
    </submittedName>
</protein>
<dbReference type="EMBL" id="BMAW01046581">
    <property type="protein sequence ID" value="GFS56261.1"/>
    <property type="molecule type" value="Genomic_DNA"/>
</dbReference>
<feature type="non-terminal residue" evidence="2">
    <location>
        <position position="24"/>
    </location>
</feature>
<name>A0A8X6IQZ8_NEPPI</name>
<feature type="region of interest" description="Disordered" evidence="1">
    <location>
        <begin position="1"/>
        <end position="24"/>
    </location>
</feature>
<dbReference type="Proteomes" id="UP000887013">
    <property type="component" value="Unassembled WGS sequence"/>
</dbReference>
<organism evidence="2 3">
    <name type="scientific">Nephila pilipes</name>
    <name type="common">Giant wood spider</name>
    <name type="synonym">Nephila maculata</name>
    <dbReference type="NCBI Taxonomy" id="299642"/>
    <lineage>
        <taxon>Eukaryota</taxon>
        <taxon>Metazoa</taxon>
        <taxon>Ecdysozoa</taxon>
        <taxon>Arthropoda</taxon>
        <taxon>Chelicerata</taxon>
        <taxon>Arachnida</taxon>
        <taxon>Araneae</taxon>
        <taxon>Araneomorphae</taxon>
        <taxon>Entelegynae</taxon>
        <taxon>Araneoidea</taxon>
        <taxon>Nephilidae</taxon>
        <taxon>Nephila</taxon>
    </lineage>
</organism>
<gene>
    <name evidence="2" type="ORF">NPIL_241771</name>
</gene>
<accession>A0A8X6IQZ8</accession>
<comment type="caution">
    <text evidence="2">The sequence shown here is derived from an EMBL/GenBank/DDBJ whole genome shotgun (WGS) entry which is preliminary data.</text>
</comment>
<evidence type="ECO:0000313" key="2">
    <source>
        <dbReference type="EMBL" id="GFS56261.1"/>
    </source>
</evidence>
<proteinExistence type="predicted"/>
<sequence>MSFEELNSDYKDVSENVCEDSNDK</sequence>
<evidence type="ECO:0000256" key="1">
    <source>
        <dbReference type="SAM" id="MobiDB-lite"/>
    </source>
</evidence>
<keyword evidence="3" id="KW-1185">Reference proteome</keyword>
<reference evidence="2" key="1">
    <citation type="submission" date="2020-08" db="EMBL/GenBank/DDBJ databases">
        <title>Multicomponent nature underlies the extraordinary mechanical properties of spider dragline silk.</title>
        <authorList>
            <person name="Kono N."/>
            <person name="Nakamura H."/>
            <person name="Mori M."/>
            <person name="Yoshida Y."/>
            <person name="Ohtoshi R."/>
            <person name="Malay A.D."/>
            <person name="Moran D.A.P."/>
            <person name="Tomita M."/>
            <person name="Numata K."/>
            <person name="Arakawa K."/>
        </authorList>
    </citation>
    <scope>NUCLEOTIDE SEQUENCE</scope>
</reference>
<dbReference type="AlphaFoldDB" id="A0A8X6IQZ8"/>